<accession>A0A022PMZ3</accession>
<dbReference type="PATRIC" id="fig|1393736.3.peg.412"/>
<name>A0A022PMZ3_9GAMM</name>
<dbReference type="RefSeq" id="WP_036775723.1">
    <property type="nucleotide sequence ID" value="NZ_CAWLTM010000111.1"/>
</dbReference>
<organism evidence="2 3">
    <name type="scientific">Photorhabdus aegyptia</name>
    <dbReference type="NCBI Taxonomy" id="2805098"/>
    <lineage>
        <taxon>Bacteria</taxon>
        <taxon>Pseudomonadati</taxon>
        <taxon>Pseudomonadota</taxon>
        <taxon>Gammaproteobacteria</taxon>
        <taxon>Enterobacterales</taxon>
        <taxon>Morganellaceae</taxon>
        <taxon>Photorhabdus</taxon>
    </lineage>
</organism>
<dbReference type="InterPro" id="IPR025391">
    <property type="entry name" value="DUF4123"/>
</dbReference>
<sequence length="308" mass="36300">MAAEKYYVVIDGAIEYRLFFILENFNPPAVCLYDESLSPELLKVAPYLVEVTEKVGLYLEEWQTCWGICLHSKADMKTLRQHLRKYLQVLLPDQDKPVFFRFYDPRNIWEFLSVLSDWEIHCFMGPINKISTSLMGVKHEDNFHAVRKQFPAEAGSRQKMLRITTKQYAQLNELFEQRYINKLTRFINEVNYHNGAGTIDLPYDSLSAHSDRVLKNTLPDTHYSPAYMDEETFIQHKTLAEDCFYFCRDNEITDERAIGGFLYLLMARHINQFEQIPLAWLTALRDTQWPGYYRMETLLKSELGFIPD</sequence>
<dbReference type="AlphaFoldDB" id="A0A022PMZ3"/>
<evidence type="ECO:0000313" key="3">
    <source>
        <dbReference type="Proteomes" id="UP000023464"/>
    </source>
</evidence>
<gene>
    <name evidence="2" type="ORF">BA1DRAFT_00407</name>
</gene>
<dbReference type="EMBL" id="JFGV01000004">
    <property type="protein sequence ID" value="EYU16894.1"/>
    <property type="molecule type" value="Genomic_DNA"/>
</dbReference>
<evidence type="ECO:0000259" key="1">
    <source>
        <dbReference type="Pfam" id="PF13503"/>
    </source>
</evidence>
<evidence type="ECO:0000313" key="2">
    <source>
        <dbReference type="EMBL" id="EYU16894.1"/>
    </source>
</evidence>
<dbReference type="Proteomes" id="UP000023464">
    <property type="component" value="Unassembled WGS sequence"/>
</dbReference>
<proteinExistence type="predicted"/>
<protein>
    <recommendedName>
        <fullName evidence="1">DUF4123 domain-containing protein</fullName>
    </recommendedName>
</protein>
<feature type="domain" description="DUF4123" evidence="1">
    <location>
        <begin position="6"/>
        <end position="121"/>
    </location>
</feature>
<comment type="caution">
    <text evidence="2">The sequence shown here is derived from an EMBL/GenBank/DDBJ whole genome shotgun (WGS) entry which is preliminary data.</text>
</comment>
<keyword evidence="3" id="KW-1185">Reference proteome</keyword>
<reference evidence="2 3" key="1">
    <citation type="submission" date="2014-03" db="EMBL/GenBank/DDBJ databases">
        <title>Draft Genome of Photorhabdus luminescens BA1, an Egyptian Isolate.</title>
        <authorList>
            <person name="Ghazal S."/>
            <person name="Hurst S.G.IV."/>
            <person name="Morris K."/>
            <person name="Thomas K."/>
            <person name="Tisa L.S."/>
        </authorList>
    </citation>
    <scope>NUCLEOTIDE SEQUENCE [LARGE SCALE GENOMIC DNA]</scope>
    <source>
        <strain evidence="2 3">BA1</strain>
    </source>
</reference>
<dbReference type="Pfam" id="PF13503">
    <property type="entry name" value="DUF4123"/>
    <property type="match status" value="1"/>
</dbReference>